<dbReference type="AlphaFoldDB" id="A0A8S1GXM2"/>
<evidence type="ECO:0000256" key="2">
    <source>
        <dbReference type="SAM" id="MobiDB-lite"/>
    </source>
</evidence>
<feature type="region of interest" description="Disordered" evidence="2">
    <location>
        <begin position="278"/>
        <end position="323"/>
    </location>
</feature>
<sequence length="762" mass="84415">MSGEAATRKKKRQSILRVRQEVDEAIVFENDNEKTTMRRRVSFQNVKHVKEFDKDVANLLDVTPIRERITDTIDSDGILTPGRAASRASVNSDANTTDLRVFGLDSEAHVDLNVTHRTIVDMAVDTSMEVSQNNENGNTIYEDTFVIFKPPSGKLNKTVNETVNMDISMPGGDKKMRSPARNQQIVHDVTRRTVVDMSIDDKDSTLIGDSDDHPMDISADCTLRMFDPSTPRRVAAKAEESLVDMDISVAPTVDLPASVVPVCGGLDDTLYAIFGNQVSSSNTSTPLRRSARVAADVTPTRKSPGRNNRSPGRSATKSPGKSFNEMYQSVLMEIEEEDDDGGLPRCPPVPETPSKFESTMDALLAIPQSSCPPNVGDSAVEVATPVNPTLTYLAMPECQEKTGDLTQKNVGDSTMSLASPPQVDQTMDMGDRTRNNISMALETPRRDFQAVANQTVTDVIDRSTLKVLRRSSILNSRRPSLDSSQMSMSLAVDSPRHRDIFSITQSVRSSPSVSLIAPADEAQTSANSSQLSCSTLPPISFNPLVSNILYIRNVEEEESERVATLRNQATELLLNKMQEINEKSQAEVAEAFTALENICSEEKLDVYKNMDRRKMNADERELMLAGLRFSELQVLEARAECANQFDRIAKAQSQELQEEIDKIEEMNSQLVNVGQLQDEIAQLEFEMAGVENLTEDDIHRFMAERKEHELLGDKALTKKLEDIHQTLNLLFEQENVGKSKVGKKSSNNCKSRSIKMLSGISD</sequence>
<evidence type="ECO:0000313" key="3">
    <source>
        <dbReference type="EMBL" id="CAD6187633.1"/>
    </source>
</evidence>
<keyword evidence="1" id="KW-0175">Coiled coil</keyword>
<comment type="caution">
    <text evidence="3">The sequence shown here is derived from an EMBL/GenBank/DDBJ whole genome shotgun (WGS) entry which is preliminary data.</text>
</comment>
<dbReference type="EMBL" id="CAJGYM010000007">
    <property type="protein sequence ID" value="CAD6187633.1"/>
    <property type="molecule type" value="Genomic_DNA"/>
</dbReference>
<dbReference type="OrthoDB" id="5834495at2759"/>
<protein>
    <submittedName>
        <fullName evidence="3">Uncharacterized protein</fullName>
    </submittedName>
</protein>
<keyword evidence="4" id="KW-1185">Reference proteome</keyword>
<gene>
    <name evidence="3" type="ORF">CAUJ_LOCUS3552</name>
</gene>
<dbReference type="Proteomes" id="UP000835052">
    <property type="component" value="Unassembled WGS sequence"/>
</dbReference>
<evidence type="ECO:0000256" key="1">
    <source>
        <dbReference type="SAM" id="Coils"/>
    </source>
</evidence>
<feature type="coiled-coil region" evidence="1">
    <location>
        <begin position="646"/>
        <end position="693"/>
    </location>
</feature>
<name>A0A8S1GXM2_9PELO</name>
<organism evidence="3 4">
    <name type="scientific">Caenorhabditis auriculariae</name>
    <dbReference type="NCBI Taxonomy" id="2777116"/>
    <lineage>
        <taxon>Eukaryota</taxon>
        <taxon>Metazoa</taxon>
        <taxon>Ecdysozoa</taxon>
        <taxon>Nematoda</taxon>
        <taxon>Chromadorea</taxon>
        <taxon>Rhabditida</taxon>
        <taxon>Rhabditina</taxon>
        <taxon>Rhabditomorpha</taxon>
        <taxon>Rhabditoidea</taxon>
        <taxon>Rhabditidae</taxon>
        <taxon>Peloderinae</taxon>
        <taxon>Caenorhabditis</taxon>
    </lineage>
</organism>
<feature type="compositionally biased region" description="Polar residues" evidence="2">
    <location>
        <begin position="278"/>
        <end position="287"/>
    </location>
</feature>
<reference evidence="3" key="1">
    <citation type="submission" date="2020-10" db="EMBL/GenBank/DDBJ databases">
        <authorList>
            <person name="Kikuchi T."/>
        </authorList>
    </citation>
    <scope>NUCLEOTIDE SEQUENCE</scope>
    <source>
        <strain evidence="3">NKZ352</strain>
    </source>
</reference>
<evidence type="ECO:0000313" key="4">
    <source>
        <dbReference type="Proteomes" id="UP000835052"/>
    </source>
</evidence>
<proteinExistence type="predicted"/>
<accession>A0A8S1GXM2</accession>
<feature type="compositionally biased region" description="Polar residues" evidence="2">
    <location>
        <begin position="305"/>
        <end position="323"/>
    </location>
</feature>